<dbReference type="AlphaFoldDB" id="A0A7T0FZK0"/>
<dbReference type="Proteomes" id="UP000594688">
    <property type="component" value="Chromosome"/>
</dbReference>
<feature type="domain" description="Thiamine-binding protein" evidence="2">
    <location>
        <begin position="5"/>
        <end position="93"/>
    </location>
</feature>
<dbReference type="KEGG" id="nli:G3M70_05570"/>
<dbReference type="GO" id="GO:0005829">
    <property type="term" value="C:cytosol"/>
    <property type="evidence" value="ECO:0007669"/>
    <property type="project" value="TreeGrafter"/>
</dbReference>
<evidence type="ECO:0000313" key="4">
    <source>
        <dbReference type="Proteomes" id="UP000594688"/>
    </source>
</evidence>
<dbReference type="PANTHER" id="PTHR33777:SF1">
    <property type="entry name" value="UPF0045 PROTEIN ECM15"/>
    <property type="match status" value="1"/>
</dbReference>
<accession>A0A7T0FZK0</accession>
<name>A0A7T0FZK0_9BACT</name>
<evidence type="ECO:0000259" key="2">
    <source>
        <dbReference type="Pfam" id="PF01910"/>
    </source>
</evidence>
<dbReference type="SUPFAM" id="SSF89957">
    <property type="entry name" value="MTH1187/YkoF-like"/>
    <property type="match status" value="1"/>
</dbReference>
<dbReference type="EMBL" id="CP048685">
    <property type="protein sequence ID" value="QPJ61384.1"/>
    <property type="molecule type" value="Genomic_DNA"/>
</dbReference>
<dbReference type="PANTHER" id="PTHR33777">
    <property type="entry name" value="UPF0045 PROTEIN ECM15"/>
    <property type="match status" value="1"/>
</dbReference>
<organism evidence="3 4">
    <name type="scientific">Candidatus Nitronauta litoralis</name>
    <dbReference type="NCBI Taxonomy" id="2705533"/>
    <lineage>
        <taxon>Bacteria</taxon>
        <taxon>Pseudomonadati</taxon>
        <taxon>Nitrospinota/Tectimicrobiota group</taxon>
        <taxon>Nitrospinota</taxon>
        <taxon>Nitrospinia</taxon>
        <taxon>Nitrospinales</taxon>
        <taxon>Nitrospinaceae</taxon>
        <taxon>Candidatus Nitronauta</taxon>
    </lineage>
</organism>
<evidence type="ECO:0000256" key="1">
    <source>
        <dbReference type="ARBA" id="ARBA00010272"/>
    </source>
</evidence>
<dbReference type="InterPro" id="IPR029756">
    <property type="entry name" value="MTH1187/YkoF-like"/>
</dbReference>
<reference evidence="3 4" key="1">
    <citation type="submission" date="2020-02" db="EMBL/GenBank/DDBJ databases">
        <title>Genomic and physiological characterization of two novel Nitrospinaceae genera.</title>
        <authorList>
            <person name="Mueller A.J."/>
            <person name="Jung M.-Y."/>
            <person name="Strachan C.R."/>
            <person name="Herbold C.W."/>
            <person name="Kirkegaard R.H."/>
            <person name="Daims H."/>
        </authorList>
    </citation>
    <scope>NUCLEOTIDE SEQUENCE [LARGE SCALE GENOMIC DNA]</scope>
    <source>
        <strain evidence="3">EB</strain>
    </source>
</reference>
<dbReference type="NCBIfam" id="TIGR00106">
    <property type="entry name" value="MTH1187 family thiamine-binding protein"/>
    <property type="match status" value="1"/>
</dbReference>
<sequence length="102" mass="11330">MVLLQFSMSPMDKGESVSDYVSRSLDIISNSGVSYKLGPMGTCLEGEWDEVMGVIKQCYEKMSSDCNRITCSIKIDYRKGKSGRLDSKMAAVEMKLGKKLNT</sequence>
<dbReference type="InterPro" id="IPR051614">
    <property type="entry name" value="UPF0045_domain"/>
</dbReference>
<protein>
    <submittedName>
        <fullName evidence="3">MTH1187 family thiamine-binding protein</fullName>
    </submittedName>
</protein>
<proteinExistence type="inferred from homology"/>
<dbReference type="Gene3D" id="3.30.70.930">
    <property type="match status" value="1"/>
</dbReference>
<evidence type="ECO:0000313" key="3">
    <source>
        <dbReference type="EMBL" id="QPJ61384.1"/>
    </source>
</evidence>
<dbReference type="InterPro" id="IPR002767">
    <property type="entry name" value="Thiamine_BP"/>
</dbReference>
<dbReference type="Pfam" id="PF01910">
    <property type="entry name" value="Thiamine_BP"/>
    <property type="match status" value="1"/>
</dbReference>
<comment type="similarity">
    <text evidence="1">Belongs to the UPF0045 family.</text>
</comment>
<gene>
    <name evidence="3" type="ORF">G3M70_05570</name>
</gene>